<comment type="caution">
    <text evidence="6">The sequence shown here is derived from an EMBL/GenBank/DDBJ whole genome shotgun (WGS) entry which is preliminary data.</text>
</comment>
<dbReference type="GO" id="GO:0019287">
    <property type="term" value="P:isopentenyl diphosphate biosynthetic process, mevalonate pathway"/>
    <property type="evidence" value="ECO:0007669"/>
    <property type="project" value="TreeGrafter"/>
</dbReference>
<evidence type="ECO:0000256" key="1">
    <source>
        <dbReference type="ARBA" id="ARBA00022490"/>
    </source>
</evidence>
<feature type="non-terminal residue" evidence="6">
    <location>
        <position position="1"/>
    </location>
</feature>
<evidence type="ECO:0000259" key="5">
    <source>
        <dbReference type="Pfam" id="PF08544"/>
    </source>
</evidence>
<dbReference type="GO" id="GO:0005524">
    <property type="term" value="F:ATP binding"/>
    <property type="evidence" value="ECO:0007669"/>
    <property type="project" value="InterPro"/>
</dbReference>
<gene>
    <name evidence="6" type="ORF">H9830_09630</name>
</gene>
<dbReference type="GO" id="GO:0005829">
    <property type="term" value="C:cytosol"/>
    <property type="evidence" value="ECO:0007669"/>
    <property type="project" value="TreeGrafter"/>
</dbReference>
<evidence type="ECO:0000256" key="3">
    <source>
        <dbReference type="ARBA" id="ARBA00022777"/>
    </source>
</evidence>
<dbReference type="EMBL" id="DXDC01000293">
    <property type="protein sequence ID" value="HIY66523.1"/>
    <property type="molecule type" value="Genomic_DNA"/>
</dbReference>
<accession>A0A9D1YWD6</accession>
<name>A0A9D1YWD6_9MICO</name>
<dbReference type="AlphaFoldDB" id="A0A9D1YWD6"/>
<dbReference type="Gene3D" id="3.30.70.890">
    <property type="entry name" value="GHMP kinase, C-terminal domain"/>
    <property type="match status" value="1"/>
</dbReference>
<reference evidence="6" key="2">
    <citation type="submission" date="2021-04" db="EMBL/GenBank/DDBJ databases">
        <authorList>
            <person name="Gilroy R."/>
        </authorList>
    </citation>
    <scope>NUCLEOTIDE SEQUENCE</scope>
    <source>
        <strain evidence="6">ChiGjej1B1-98</strain>
    </source>
</reference>
<dbReference type="GO" id="GO:0004496">
    <property type="term" value="F:mevalonate kinase activity"/>
    <property type="evidence" value="ECO:0007669"/>
    <property type="project" value="InterPro"/>
</dbReference>
<organism evidence="6 7">
    <name type="scientific">Candidatus Agrococcus pullicola</name>
    <dbReference type="NCBI Taxonomy" id="2838429"/>
    <lineage>
        <taxon>Bacteria</taxon>
        <taxon>Bacillati</taxon>
        <taxon>Actinomycetota</taxon>
        <taxon>Actinomycetes</taxon>
        <taxon>Micrococcales</taxon>
        <taxon>Microbacteriaceae</taxon>
        <taxon>Agrococcus</taxon>
    </lineage>
</organism>
<evidence type="ECO:0000313" key="6">
    <source>
        <dbReference type="EMBL" id="HIY66523.1"/>
    </source>
</evidence>
<keyword evidence="4" id="KW-0460">Magnesium</keyword>
<dbReference type="InterPro" id="IPR013750">
    <property type="entry name" value="GHMP_kinase_C_dom"/>
</dbReference>
<evidence type="ECO:0000256" key="2">
    <source>
        <dbReference type="ARBA" id="ARBA00022679"/>
    </source>
</evidence>
<dbReference type="InterPro" id="IPR006205">
    <property type="entry name" value="Mev_gal_kin"/>
</dbReference>
<protein>
    <submittedName>
        <fullName evidence="6">Mevalonate kinase</fullName>
    </submittedName>
</protein>
<sequence length="125" mass="12583">TATAVARVRQRRDHRPAFVDSRIEKLADLTHSAAEACQAGSIHLVGAAMNEGQEALADLGVSSNSLDRLVESARDAGAVGAKLTGGGMGGCIIALAPTGGADALAAELRSAGATRTWISTMEAAA</sequence>
<reference evidence="6" key="1">
    <citation type="journal article" date="2021" name="PeerJ">
        <title>Extensive microbial diversity within the chicken gut microbiome revealed by metagenomics and culture.</title>
        <authorList>
            <person name="Gilroy R."/>
            <person name="Ravi A."/>
            <person name="Getino M."/>
            <person name="Pursley I."/>
            <person name="Horton D.L."/>
            <person name="Alikhan N.F."/>
            <person name="Baker D."/>
            <person name="Gharbi K."/>
            <person name="Hall N."/>
            <person name="Watson M."/>
            <person name="Adriaenssens E.M."/>
            <person name="Foster-Nyarko E."/>
            <person name="Jarju S."/>
            <person name="Secka A."/>
            <person name="Antonio M."/>
            <person name="Oren A."/>
            <person name="Chaudhuri R.R."/>
            <person name="La Ragione R."/>
            <person name="Hildebrand F."/>
            <person name="Pallen M.J."/>
        </authorList>
    </citation>
    <scope>NUCLEOTIDE SEQUENCE</scope>
    <source>
        <strain evidence="6">ChiGjej1B1-98</strain>
    </source>
</reference>
<dbReference type="PANTHER" id="PTHR43290">
    <property type="entry name" value="MEVALONATE KINASE"/>
    <property type="match status" value="1"/>
</dbReference>
<dbReference type="Pfam" id="PF08544">
    <property type="entry name" value="GHMP_kinases_C"/>
    <property type="match status" value="1"/>
</dbReference>
<evidence type="ECO:0000256" key="4">
    <source>
        <dbReference type="ARBA" id="ARBA00022842"/>
    </source>
</evidence>
<dbReference type="InterPro" id="IPR036554">
    <property type="entry name" value="GHMP_kinase_C_sf"/>
</dbReference>
<evidence type="ECO:0000313" key="7">
    <source>
        <dbReference type="Proteomes" id="UP000824005"/>
    </source>
</evidence>
<keyword evidence="1" id="KW-0963">Cytoplasm</keyword>
<keyword evidence="2" id="KW-0808">Transferase</keyword>
<dbReference type="SUPFAM" id="SSF55060">
    <property type="entry name" value="GHMP Kinase, C-terminal domain"/>
    <property type="match status" value="1"/>
</dbReference>
<feature type="domain" description="GHMP kinase C-terminal" evidence="5">
    <location>
        <begin position="33"/>
        <end position="112"/>
    </location>
</feature>
<dbReference type="PANTHER" id="PTHR43290:SF2">
    <property type="entry name" value="MEVALONATE KINASE"/>
    <property type="match status" value="1"/>
</dbReference>
<keyword evidence="3 6" id="KW-0418">Kinase</keyword>
<dbReference type="Proteomes" id="UP000824005">
    <property type="component" value="Unassembled WGS sequence"/>
</dbReference>
<proteinExistence type="predicted"/>